<protein>
    <submittedName>
        <fullName evidence="2">Uncharacterized protein</fullName>
    </submittedName>
</protein>
<dbReference type="RefSeq" id="WP_132115641.1">
    <property type="nucleotide sequence ID" value="NZ_SMJU01000003.1"/>
</dbReference>
<evidence type="ECO:0000313" key="3">
    <source>
        <dbReference type="Proteomes" id="UP000295706"/>
    </source>
</evidence>
<proteinExistence type="predicted"/>
<dbReference type="OrthoDB" id="951070at2"/>
<sequence length="156" mass="17395">MKAKAIKFFSPEDNVSVTEKVKQKKEDPEGYVSPTGKLVIPLAALTELGIEPEETLFKIGAQQGKTKLKFLYLIPTTETEGSFALQKTGRGFSIPLENILKKGRVDYQNVKYIFTISMFNYQEGVVGYELALASTEPKAPYTGKPRGRKRKEVTEG</sequence>
<name>A0A4R4KLE0_9BACT</name>
<feature type="region of interest" description="Disordered" evidence="1">
    <location>
        <begin position="137"/>
        <end position="156"/>
    </location>
</feature>
<gene>
    <name evidence="2" type="ORF">EZE20_06285</name>
</gene>
<feature type="compositionally biased region" description="Basic residues" evidence="1">
    <location>
        <begin position="145"/>
        <end position="156"/>
    </location>
</feature>
<dbReference type="AlphaFoldDB" id="A0A4R4KLE0"/>
<accession>A0A4R4KLE0</accession>
<evidence type="ECO:0000256" key="1">
    <source>
        <dbReference type="SAM" id="MobiDB-lite"/>
    </source>
</evidence>
<dbReference type="Proteomes" id="UP000295706">
    <property type="component" value="Unassembled WGS sequence"/>
</dbReference>
<reference evidence="2 3" key="1">
    <citation type="submission" date="2019-02" db="EMBL/GenBank/DDBJ databases">
        <title>Arundinibacter roseus gen. nov., sp. nov., a new member of the family Cytophagaceae.</title>
        <authorList>
            <person name="Szuroczki S."/>
            <person name="Khayer B."/>
            <person name="Sproer C."/>
            <person name="Toumi M."/>
            <person name="Szabo A."/>
            <person name="Felfoldi T."/>
            <person name="Schumann P."/>
            <person name="Toth E."/>
        </authorList>
    </citation>
    <scope>NUCLEOTIDE SEQUENCE [LARGE SCALE GENOMIC DNA]</scope>
    <source>
        <strain evidence="2 3">DMA-k-7a</strain>
    </source>
</reference>
<dbReference type="EMBL" id="SMJU01000003">
    <property type="protein sequence ID" value="TDB67549.1"/>
    <property type="molecule type" value="Genomic_DNA"/>
</dbReference>
<organism evidence="2 3">
    <name type="scientific">Arundinibacter roseus</name>
    <dbReference type="NCBI Taxonomy" id="2070510"/>
    <lineage>
        <taxon>Bacteria</taxon>
        <taxon>Pseudomonadati</taxon>
        <taxon>Bacteroidota</taxon>
        <taxon>Cytophagia</taxon>
        <taxon>Cytophagales</taxon>
        <taxon>Spirosomataceae</taxon>
        <taxon>Arundinibacter</taxon>
    </lineage>
</organism>
<evidence type="ECO:0000313" key="2">
    <source>
        <dbReference type="EMBL" id="TDB67549.1"/>
    </source>
</evidence>
<keyword evidence="3" id="KW-1185">Reference proteome</keyword>
<comment type="caution">
    <text evidence="2">The sequence shown here is derived from an EMBL/GenBank/DDBJ whole genome shotgun (WGS) entry which is preliminary data.</text>
</comment>